<evidence type="ECO:0000313" key="1">
    <source>
        <dbReference type="EMBL" id="ASN79757.1"/>
    </source>
</evidence>
<protein>
    <submittedName>
        <fullName evidence="1">Uncharacterized protein</fullName>
    </submittedName>
</protein>
<evidence type="ECO:0000313" key="2">
    <source>
        <dbReference type="Proteomes" id="UP000259030"/>
    </source>
</evidence>
<dbReference type="EMBL" id="CP021081">
    <property type="protein sequence ID" value="ASN79757.1"/>
    <property type="molecule type" value="Genomic_DNA"/>
</dbReference>
<organism evidence="1 2">
    <name type="scientific">Deinococcus ficus</name>
    <dbReference type="NCBI Taxonomy" id="317577"/>
    <lineage>
        <taxon>Bacteria</taxon>
        <taxon>Thermotogati</taxon>
        <taxon>Deinococcota</taxon>
        <taxon>Deinococci</taxon>
        <taxon>Deinococcales</taxon>
        <taxon>Deinococcaceae</taxon>
        <taxon>Deinococcus</taxon>
    </lineage>
</organism>
<keyword evidence="2" id="KW-1185">Reference proteome</keyword>
<dbReference type="KEGG" id="dfc:DFI_00935"/>
<dbReference type="RefSeq" id="WP_027464323.1">
    <property type="nucleotide sequence ID" value="NZ_BNAK01000007.1"/>
</dbReference>
<dbReference type="STRING" id="317577.GCA_000419625_00993"/>
<dbReference type="AlphaFoldDB" id="A0A221SSZ7"/>
<accession>A0A221SSZ7</accession>
<dbReference type="Proteomes" id="UP000259030">
    <property type="component" value="Chromosome"/>
</dbReference>
<sequence length="164" mass="17838">MSQHNSITHNRGSSRPWLWLTLLLGLLLFGWVTALTTGNNPYYSDRDANGTSKFHFLKECRELAHDAEKLTVGAMGQELPLKTLIEQGQPLGKNDTFHAALEAPSADIVRGISSVQGGGWLMTTPATISVTRGGTNQVLGQLPYQCSYDKKAGKTTAQIQLPSQ</sequence>
<reference evidence="1 2" key="1">
    <citation type="submission" date="2017-05" db="EMBL/GenBank/DDBJ databases">
        <title>The complete genome sequence of Deinococcus ficus isolated from the rhizosphere of the Ficus religiosa L. in Taiwan.</title>
        <authorList>
            <person name="Wu K.-M."/>
            <person name="Liao T.-L."/>
            <person name="Liu Y.-M."/>
            <person name="Young C.-C."/>
            <person name="Tsai S.-F."/>
        </authorList>
    </citation>
    <scope>NUCLEOTIDE SEQUENCE [LARGE SCALE GENOMIC DNA]</scope>
    <source>
        <strain evidence="1 2">CC-FR2-10</strain>
    </source>
</reference>
<proteinExistence type="predicted"/>
<gene>
    <name evidence="1" type="ORF">DFI_00935</name>
</gene>
<name>A0A221SSZ7_9DEIO</name>